<evidence type="ECO:0000313" key="6">
    <source>
        <dbReference type="Proteomes" id="UP000034085"/>
    </source>
</evidence>
<evidence type="ECO:0000259" key="4">
    <source>
        <dbReference type="PROSITE" id="PS50991"/>
    </source>
</evidence>
<dbReference type="GO" id="GO:0046951">
    <property type="term" value="P:ketone body biosynthetic process"/>
    <property type="evidence" value="ECO:0007669"/>
    <property type="project" value="TreeGrafter"/>
</dbReference>
<keyword evidence="3 5" id="KW-0456">Lyase</keyword>
<dbReference type="InterPro" id="IPR000891">
    <property type="entry name" value="PYR_CT"/>
</dbReference>
<dbReference type="EMBL" id="CP011132">
    <property type="protein sequence ID" value="AKE60040.1"/>
    <property type="molecule type" value="Genomic_DNA"/>
</dbReference>
<dbReference type="PROSITE" id="PS50991">
    <property type="entry name" value="PYR_CT"/>
    <property type="match status" value="1"/>
</dbReference>
<dbReference type="Gene3D" id="3.20.20.70">
    <property type="entry name" value="Aldolase class I"/>
    <property type="match status" value="1"/>
</dbReference>
<dbReference type="PATRIC" id="fig|1261127.3.peg.3440"/>
<proteinExistence type="inferred from homology"/>
<sequence length="305" mass="32912">MSTFIQITEVGPRDGFQNIKTFIPTDLKIKIIDRLVEAGIGAMEITSMVSPKAIPQMRDAREVIQHVLTAHPHIIPSVLVPNVKGANLASEAGIKNINYVVSVSPAHNKANINRTHAESLEDLYNIRHTFTDMTITLSLATVFGCPFIGETSRETLMDMIKFADDLGISAITLCDTIGVANPTQTLSVLRGIQQKFPKMDIGLHLHNTHGMALACMFAGVQSGITRFETAVGGLGGCPFAPGAAGNAATEDAVNMFNRMGLDTGISLPDLLDIANLIRSTIEPTLLSSLSRARTYSEFDFCSEKI</sequence>
<evidence type="ECO:0000256" key="1">
    <source>
        <dbReference type="ARBA" id="ARBA00009405"/>
    </source>
</evidence>
<dbReference type="Pfam" id="PF00682">
    <property type="entry name" value="HMGL-like"/>
    <property type="match status" value="1"/>
</dbReference>
<organism evidence="5 6">
    <name type="scientific">Citrobacter amalonaticus Y19</name>
    <dbReference type="NCBI Taxonomy" id="1261127"/>
    <lineage>
        <taxon>Bacteria</taxon>
        <taxon>Pseudomonadati</taxon>
        <taxon>Pseudomonadota</taxon>
        <taxon>Gammaproteobacteria</taxon>
        <taxon>Enterobacterales</taxon>
        <taxon>Enterobacteriaceae</taxon>
        <taxon>Citrobacter</taxon>
    </lineage>
</organism>
<dbReference type="InterPro" id="IPR013785">
    <property type="entry name" value="Aldolase_TIM"/>
</dbReference>
<dbReference type="SUPFAM" id="SSF51569">
    <property type="entry name" value="Aldolase"/>
    <property type="match status" value="1"/>
</dbReference>
<dbReference type="OrthoDB" id="9784013at2"/>
<evidence type="ECO:0000256" key="2">
    <source>
        <dbReference type="ARBA" id="ARBA00022723"/>
    </source>
</evidence>
<dbReference type="CDD" id="cd07938">
    <property type="entry name" value="DRE_TIM_HMGL"/>
    <property type="match status" value="1"/>
</dbReference>
<dbReference type="GO" id="GO:0046872">
    <property type="term" value="F:metal ion binding"/>
    <property type="evidence" value="ECO:0007669"/>
    <property type="project" value="UniProtKB-KW"/>
</dbReference>
<dbReference type="AlphaFoldDB" id="A0A0F6RG68"/>
<gene>
    <name evidence="5" type="ORF">F384_16475</name>
</gene>
<dbReference type="RefSeq" id="WP_046487233.1">
    <property type="nucleotide sequence ID" value="NZ_CP011132.1"/>
</dbReference>
<feature type="domain" description="Pyruvate carboxyltransferase" evidence="4">
    <location>
        <begin position="5"/>
        <end position="271"/>
    </location>
</feature>
<evidence type="ECO:0000256" key="3">
    <source>
        <dbReference type="ARBA" id="ARBA00023239"/>
    </source>
</evidence>
<dbReference type="PANTHER" id="PTHR42738:SF7">
    <property type="entry name" value="HYDROXYMETHYLGLUTARYL-COA LYASE"/>
    <property type="match status" value="1"/>
</dbReference>
<comment type="similarity">
    <text evidence="1">Belongs to the HMG-CoA lyase family.</text>
</comment>
<keyword evidence="2" id="KW-0479">Metal-binding</keyword>
<accession>A0A0F6RG68</accession>
<protein>
    <submittedName>
        <fullName evidence="5">Hydroxymethylglutaryl-CoA lyase</fullName>
    </submittedName>
</protein>
<dbReference type="KEGG" id="cama:F384_16475"/>
<evidence type="ECO:0000313" key="5">
    <source>
        <dbReference type="EMBL" id="AKE60040.1"/>
    </source>
</evidence>
<dbReference type="NCBIfam" id="NF004283">
    <property type="entry name" value="PRK05692.1"/>
    <property type="match status" value="1"/>
</dbReference>
<dbReference type="Proteomes" id="UP000034085">
    <property type="component" value="Chromosome"/>
</dbReference>
<dbReference type="GO" id="GO:0004419">
    <property type="term" value="F:hydroxymethylglutaryl-CoA lyase activity"/>
    <property type="evidence" value="ECO:0007669"/>
    <property type="project" value="TreeGrafter"/>
</dbReference>
<name>A0A0F6RG68_CITAM</name>
<dbReference type="GO" id="GO:0006552">
    <property type="term" value="P:L-leucine catabolic process"/>
    <property type="evidence" value="ECO:0007669"/>
    <property type="project" value="TreeGrafter"/>
</dbReference>
<reference evidence="5 6" key="1">
    <citation type="journal article" date="2013" name="Appl. Microbiol. Biotechnol.">
        <title>Glycerol assimilation and production of 1,3-propanediol by Citrobacter amalonaticus Y19.</title>
        <authorList>
            <person name="Ainala S.K."/>
            <person name="Ashok S."/>
            <person name="Ko Y."/>
            <person name="Park S."/>
        </authorList>
    </citation>
    <scope>NUCLEOTIDE SEQUENCE [LARGE SCALE GENOMIC DNA]</scope>
    <source>
        <strain evidence="5 6">Y19</strain>
    </source>
</reference>
<dbReference type="InterPro" id="IPR043594">
    <property type="entry name" value="HMGL"/>
</dbReference>
<dbReference type="PANTHER" id="PTHR42738">
    <property type="entry name" value="HYDROXYMETHYLGLUTARYL-COA LYASE"/>
    <property type="match status" value="1"/>
</dbReference>
<dbReference type="HOGENOM" id="CLU_022138_3_2_6"/>